<dbReference type="GeneID" id="66064358"/>
<evidence type="ECO:0000256" key="1">
    <source>
        <dbReference type="SAM" id="MobiDB-lite"/>
    </source>
</evidence>
<feature type="region of interest" description="Disordered" evidence="1">
    <location>
        <begin position="63"/>
        <end position="82"/>
    </location>
</feature>
<dbReference type="Proteomes" id="UP000027002">
    <property type="component" value="Chromosome 3"/>
</dbReference>
<organism evidence="2 3">
    <name type="scientific">Ustilaginoidea virens</name>
    <name type="common">Rice false smut fungus</name>
    <name type="synonym">Villosiclava virens</name>
    <dbReference type="NCBI Taxonomy" id="1159556"/>
    <lineage>
        <taxon>Eukaryota</taxon>
        <taxon>Fungi</taxon>
        <taxon>Dikarya</taxon>
        <taxon>Ascomycota</taxon>
        <taxon>Pezizomycotina</taxon>
        <taxon>Sordariomycetes</taxon>
        <taxon>Hypocreomycetidae</taxon>
        <taxon>Hypocreales</taxon>
        <taxon>Clavicipitaceae</taxon>
        <taxon>Ustilaginoidea</taxon>
    </lineage>
</organism>
<evidence type="ECO:0000313" key="3">
    <source>
        <dbReference type="Proteomes" id="UP000027002"/>
    </source>
</evidence>
<proteinExistence type="predicted"/>
<accession>A0A8E5HPL5</accession>
<dbReference type="RefSeq" id="XP_042997012.1">
    <property type="nucleotide sequence ID" value="XM_043141078.1"/>
</dbReference>
<gene>
    <name evidence="2" type="ORF">UV8b_03580</name>
</gene>
<dbReference type="KEGG" id="uvi:66064358"/>
<dbReference type="AlphaFoldDB" id="A0A8E5HPL5"/>
<protein>
    <submittedName>
        <fullName evidence="2">Uncharacterized protein</fullName>
    </submittedName>
</protein>
<name>A0A8E5HPL5_USTVR</name>
<sequence length="193" mass="20458">MPHTPTVSADDPKTSSGHAAQCAHQLLPSSARLREPILKPSQSQPSHLDSSDGATARAPALLTMPTHRHEPNPTPTPLAYPPRPVSHMYNSVLDSSGMELGIRGLTGCWVWKGVVRSVSVGTVPKPSTGSTRRCSSLFPPFHLFSPSDSPVTANGSEKARGRPTTDIATNVMQTKSESLGAEAKTRGINGRHA</sequence>
<reference evidence="2" key="1">
    <citation type="submission" date="2020-03" db="EMBL/GenBank/DDBJ databases">
        <title>A mixture of massive structural variations and highly conserved coding sequences in Ustilaginoidea virens genome.</title>
        <authorList>
            <person name="Zhang K."/>
            <person name="Zhao Z."/>
            <person name="Zhang Z."/>
            <person name="Li Y."/>
            <person name="Hsiang T."/>
            <person name="Sun W."/>
        </authorList>
    </citation>
    <scope>NUCLEOTIDE SEQUENCE</scope>
    <source>
        <strain evidence="2">UV-8b</strain>
    </source>
</reference>
<keyword evidence="3" id="KW-1185">Reference proteome</keyword>
<feature type="region of interest" description="Disordered" evidence="1">
    <location>
        <begin position="1"/>
        <end position="54"/>
    </location>
</feature>
<dbReference type="EMBL" id="CP072755">
    <property type="protein sequence ID" value="QUC19339.1"/>
    <property type="molecule type" value="Genomic_DNA"/>
</dbReference>
<feature type="compositionally biased region" description="Pro residues" evidence="1">
    <location>
        <begin position="72"/>
        <end position="82"/>
    </location>
</feature>
<evidence type="ECO:0000313" key="2">
    <source>
        <dbReference type="EMBL" id="QUC19339.1"/>
    </source>
</evidence>